<evidence type="ECO:0000313" key="2">
    <source>
        <dbReference type="EMBL" id="ETK74527.1"/>
    </source>
</evidence>
<gene>
    <name evidence="2" type="ORF">L915_18694</name>
    <name evidence="3" type="ORF">L916_20575</name>
</gene>
<dbReference type="AlphaFoldDB" id="W2FUV1"/>
<reference evidence="2" key="1">
    <citation type="submission" date="2013-11" db="EMBL/GenBank/DDBJ databases">
        <title>The Genome Sequence of Phytophthora parasitica CJ02B3.</title>
        <authorList>
            <consortium name="The Broad Institute Genomics Platform"/>
            <person name="Russ C."/>
            <person name="Tyler B."/>
            <person name="Panabieres F."/>
            <person name="Shan W."/>
            <person name="Tripathy S."/>
            <person name="Grunwald N."/>
            <person name="Machado M."/>
            <person name="Johnson C.S."/>
            <person name="Arredondo F."/>
            <person name="Hong C."/>
            <person name="Coffey M."/>
            <person name="Young S.K."/>
            <person name="Zeng Q."/>
            <person name="Gargeya S."/>
            <person name="Fitzgerald M."/>
            <person name="Abouelleil A."/>
            <person name="Alvarado L."/>
            <person name="Chapman S.B."/>
            <person name="Gainer-Dewar J."/>
            <person name="Goldberg J."/>
            <person name="Griggs A."/>
            <person name="Gujja S."/>
            <person name="Hansen M."/>
            <person name="Howarth C."/>
            <person name="Imamovic A."/>
            <person name="Ireland A."/>
            <person name="Larimer J."/>
            <person name="McCowan C."/>
            <person name="Murphy C."/>
            <person name="Pearson M."/>
            <person name="Poon T.W."/>
            <person name="Priest M."/>
            <person name="Roberts A."/>
            <person name="Saif S."/>
            <person name="Shea T."/>
            <person name="Sykes S."/>
            <person name="Wortman J."/>
            <person name="Nusbaum C."/>
            <person name="Birren B."/>
        </authorList>
    </citation>
    <scope>NUCLEOTIDE SEQUENCE [LARGE SCALE GENOMIC DNA]</scope>
    <source>
        <strain evidence="2">CJ02B3</strain>
    </source>
</reference>
<evidence type="ECO:0000256" key="1">
    <source>
        <dbReference type="SAM" id="MobiDB-lite"/>
    </source>
</evidence>
<protein>
    <submittedName>
        <fullName evidence="2">Uncharacterized protein</fullName>
    </submittedName>
</protein>
<dbReference type="EMBL" id="KI689032">
    <property type="protein sequence ID" value="ETK74527.1"/>
    <property type="molecule type" value="Genomic_DNA"/>
</dbReference>
<reference evidence="3" key="2">
    <citation type="submission" date="2013-11" db="EMBL/GenBank/DDBJ databases">
        <title>The Genome Sequence of Phytophthora parasitica CJ05E6.</title>
        <authorList>
            <consortium name="The Broad Institute Genomics Platform"/>
            <person name="Russ C."/>
            <person name="Tyler B."/>
            <person name="Panabieres F."/>
            <person name="Shan W."/>
            <person name="Tripathy S."/>
            <person name="Grunwald N."/>
            <person name="Machado M."/>
            <person name="Johnson C.S."/>
            <person name="Arredondo F."/>
            <person name="Hong C."/>
            <person name="Coffey M."/>
            <person name="Young S.K."/>
            <person name="Zeng Q."/>
            <person name="Gargeya S."/>
            <person name="Fitzgerald M."/>
            <person name="Abouelleil A."/>
            <person name="Alvarado L."/>
            <person name="Chapman S.B."/>
            <person name="Gainer-Dewar J."/>
            <person name="Goldberg J."/>
            <person name="Griggs A."/>
            <person name="Gujja S."/>
            <person name="Hansen M."/>
            <person name="Howarth C."/>
            <person name="Imamovic A."/>
            <person name="Ireland A."/>
            <person name="Larimer J."/>
            <person name="McCowan C."/>
            <person name="Murphy C."/>
            <person name="Pearson M."/>
            <person name="Poon T.W."/>
            <person name="Priest M."/>
            <person name="Roberts A."/>
            <person name="Saif S."/>
            <person name="Shea T."/>
            <person name="Sykes S."/>
            <person name="Wortman J."/>
            <person name="Nusbaum C."/>
            <person name="Birren B."/>
        </authorList>
    </citation>
    <scope>NUCLEOTIDE SEQUENCE [LARGE SCALE GENOMIC DNA]</scope>
    <source>
        <strain evidence="3">CJ05E6</strain>
    </source>
</reference>
<proteinExistence type="predicted"/>
<accession>W2FUV1</accession>
<evidence type="ECO:0000313" key="3">
    <source>
        <dbReference type="EMBL" id="ETL25595.1"/>
    </source>
</evidence>
<dbReference type="Proteomes" id="UP000053236">
    <property type="component" value="Unassembled WGS sequence"/>
</dbReference>
<dbReference type="EMBL" id="KI676457">
    <property type="protein sequence ID" value="ETL25595.1"/>
    <property type="molecule type" value="Genomic_DNA"/>
</dbReference>
<organism evidence="2">
    <name type="scientific">Phytophthora nicotianae</name>
    <name type="common">Potato buckeye rot agent</name>
    <name type="synonym">Phytophthora parasitica</name>
    <dbReference type="NCBI Taxonomy" id="4792"/>
    <lineage>
        <taxon>Eukaryota</taxon>
        <taxon>Sar</taxon>
        <taxon>Stramenopiles</taxon>
        <taxon>Oomycota</taxon>
        <taxon>Peronosporomycetes</taxon>
        <taxon>Peronosporales</taxon>
        <taxon>Peronosporaceae</taxon>
        <taxon>Phytophthora</taxon>
    </lineage>
</organism>
<feature type="region of interest" description="Disordered" evidence="1">
    <location>
        <begin position="33"/>
        <end position="67"/>
    </location>
</feature>
<sequence>MDPRKIFITWDYGRDIPTAEELPSAKTLQEIVKNHHYKNGSTNSMNTGDGGGSGNAQGLKETPIDDPYIVYRGPSDHTFANLPYSETRQVNIDNTFA</sequence>
<name>W2FUV1_PHYNI</name>
<dbReference type="Proteomes" id="UP000053864">
    <property type="component" value="Unassembled WGS sequence"/>
</dbReference>